<name>A0ABS0ZAA6_9GAMM</name>
<feature type="transmembrane region" description="Helical" evidence="1">
    <location>
        <begin position="12"/>
        <end position="38"/>
    </location>
</feature>
<feature type="transmembrane region" description="Helical" evidence="1">
    <location>
        <begin position="89"/>
        <end position="112"/>
    </location>
</feature>
<comment type="caution">
    <text evidence="2">The sequence shown here is derived from an EMBL/GenBank/DDBJ whole genome shotgun (WGS) entry which is preliminary data.</text>
</comment>
<feature type="transmembrane region" description="Helical" evidence="1">
    <location>
        <begin position="58"/>
        <end position="77"/>
    </location>
</feature>
<dbReference type="RefSeq" id="WP_199462199.1">
    <property type="nucleotide sequence ID" value="NZ_JAEMUH010000006.1"/>
</dbReference>
<keyword evidence="1" id="KW-1133">Transmembrane helix</keyword>
<evidence type="ECO:0000256" key="1">
    <source>
        <dbReference type="SAM" id="Phobius"/>
    </source>
</evidence>
<evidence type="ECO:0000313" key="2">
    <source>
        <dbReference type="EMBL" id="MBJ7550590.1"/>
    </source>
</evidence>
<feature type="transmembrane region" description="Helical" evidence="1">
    <location>
        <begin position="172"/>
        <end position="192"/>
    </location>
</feature>
<protein>
    <recommendedName>
        <fullName evidence="4">DUF4386 family protein</fullName>
    </recommendedName>
</protein>
<dbReference type="EMBL" id="JAEMUH010000006">
    <property type="protein sequence ID" value="MBJ7550590.1"/>
    <property type="molecule type" value="Genomic_DNA"/>
</dbReference>
<sequence>MESQKRYQSHLLVAAASVIAGLSFLFGIAVYVAFFASYGNLAHAVSPQLKLMSANSTLLHTWYFVIYIVFGVALVAFQVGIKPYLYKGVVASIAMIFGYFWAALTIVTGMLANVSTHVILELMDEQRDVAISLWYTMQLLIDSIGGGNELVGSIWLVGLGLSLRSIHAIDRWLKAVALVFGGVGLLTAIPMLTELGGIFGFGSMAWFLVMGRYQFELYQKEKVNV</sequence>
<proteinExistence type="predicted"/>
<evidence type="ECO:0000313" key="3">
    <source>
        <dbReference type="Proteomes" id="UP000598488"/>
    </source>
</evidence>
<evidence type="ECO:0008006" key="4">
    <source>
        <dbReference type="Google" id="ProtNLM"/>
    </source>
</evidence>
<reference evidence="2 3" key="1">
    <citation type="submission" date="2020-12" db="EMBL/GenBank/DDBJ databases">
        <title>Comparative genome analysis of fungal antagonists Marinomonas ostreistagni 398 and M. spartinae 468.</title>
        <authorList>
            <person name="Fields J.L."/>
            <person name="Mavrodi O.V."/>
            <person name="Biber P.D."/>
            <person name="Indest K.J."/>
            <person name="Mavrodi D.V."/>
        </authorList>
    </citation>
    <scope>NUCLEOTIDE SEQUENCE [LARGE SCALE GENOMIC DNA]</scope>
    <source>
        <strain evidence="2 3">USM7</strain>
    </source>
</reference>
<keyword evidence="1" id="KW-0812">Transmembrane</keyword>
<organism evidence="2 3">
    <name type="scientific">Marinomonas ostreistagni</name>
    <dbReference type="NCBI Taxonomy" id="359209"/>
    <lineage>
        <taxon>Bacteria</taxon>
        <taxon>Pseudomonadati</taxon>
        <taxon>Pseudomonadota</taxon>
        <taxon>Gammaproteobacteria</taxon>
        <taxon>Oceanospirillales</taxon>
        <taxon>Oceanospirillaceae</taxon>
        <taxon>Marinomonas</taxon>
    </lineage>
</organism>
<accession>A0ABS0ZAA6</accession>
<dbReference type="Proteomes" id="UP000598488">
    <property type="component" value="Unassembled WGS sequence"/>
</dbReference>
<feature type="transmembrane region" description="Helical" evidence="1">
    <location>
        <begin position="132"/>
        <end position="160"/>
    </location>
</feature>
<keyword evidence="1" id="KW-0472">Membrane</keyword>
<keyword evidence="3" id="KW-1185">Reference proteome</keyword>
<gene>
    <name evidence="2" type="ORF">JHD44_07855</name>
</gene>